<protein>
    <submittedName>
        <fullName evidence="14">Uncharacterized protein</fullName>
    </submittedName>
</protein>
<keyword evidence="3" id="KW-0050">Antiport</keyword>
<dbReference type="GO" id="GO:1902600">
    <property type="term" value="P:proton transmembrane transport"/>
    <property type="evidence" value="ECO:0007669"/>
    <property type="project" value="InterPro"/>
</dbReference>
<evidence type="ECO:0000256" key="5">
    <source>
        <dbReference type="ARBA" id="ARBA00022692"/>
    </source>
</evidence>
<evidence type="ECO:0000256" key="7">
    <source>
        <dbReference type="ARBA" id="ARBA00022989"/>
    </source>
</evidence>
<feature type="region of interest" description="Disordered" evidence="10">
    <location>
        <begin position="560"/>
        <end position="585"/>
    </location>
</feature>
<dbReference type="PhylomeDB" id="A0A0G4FE38"/>
<feature type="transmembrane region" description="Helical" evidence="11">
    <location>
        <begin position="435"/>
        <end position="455"/>
    </location>
</feature>
<dbReference type="GO" id="GO:0016020">
    <property type="term" value="C:membrane"/>
    <property type="evidence" value="ECO:0007669"/>
    <property type="project" value="UniProtKB-SubCell"/>
</dbReference>
<keyword evidence="9 11" id="KW-0472">Membrane</keyword>
<feature type="transmembrane region" description="Helical" evidence="11">
    <location>
        <begin position="467"/>
        <end position="487"/>
    </location>
</feature>
<dbReference type="PANTHER" id="PTHR46157:SF4">
    <property type="entry name" value="K(+) EFFLUX ANTIPORTER 3, CHLOROPLASTIC"/>
    <property type="match status" value="1"/>
</dbReference>
<keyword evidence="8" id="KW-0406">Ion transport</keyword>
<feature type="transmembrane region" description="Helical" evidence="11">
    <location>
        <begin position="254"/>
        <end position="276"/>
    </location>
</feature>
<evidence type="ECO:0000256" key="1">
    <source>
        <dbReference type="ARBA" id="ARBA00004141"/>
    </source>
</evidence>
<dbReference type="InterPro" id="IPR003148">
    <property type="entry name" value="RCK_N"/>
</dbReference>
<dbReference type="InterPro" id="IPR036291">
    <property type="entry name" value="NAD(P)-bd_dom_sf"/>
</dbReference>
<keyword evidence="4" id="KW-0633">Potassium transport</keyword>
<feature type="region of interest" description="Disordered" evidence="10">
    <location>
        <begin position="79"/>
        <end position="99"/>
    </location>
</feature>
<feature type="domain" description="RCK N-terminal" evidence="13">
    <location>
        <begin position="594"/>
        <end position="705"/>
    </location>
</feature>
<dbReference type="VEuPathDB" id="CryptoDB:Cvel_16549"/>
<dbReference type="SUPFAM" id="SSF51735">
    <property type="entry name" value="NAD(P)-binding Rossmann-fold domains"/>
    <property type="match status" value="1"/>
</dbReference>
<dbReference type="InterPro" id="IPR038770">
    <property type="entry name" value="Na+/solute_symporter_sf"/>
</dbReference>
<sequence length="778" mass="82384">MHVKAQRNSQSRSVSAAGLCYVPLFEGRHSRERSLARRQRRETRRRELLRLPSEVVSQWRLRKCAQVLASLKAVEGVGRESVGEGGGTESVTASSASTGAVTASVPQDLAGKLRASLQGPQGTLVAGGFLTVVGAALSLLVLLQTSWRDRLASSVGGLPGAVSSAVCHVHGSRRDALTLLTSAAAMTVVMNKLRISKEVGFMLGGALLGPHGLSVLSEVHGLEELAEIGIEFFLFEMGLELSLETLFGPMRNDVLLGASQVGLTALIAMALLSLPFLHSAGLSPAARVVIGGSMALSSSAFVLQLLRNRDELSTRYGRASLGVLLFQDLAVVPLLVVIQILGQGGSGLAYALALAGAKGVAALGTIYVLGKRILDPLLTRVAASASQEAFIAAVLSVVLFTATATETVGLSNTLGAFLAGVLISETKFKYQVGAAVGPFRGLGLGLFFFSMGFVIDPFFIRQSLGPVLKSLTALVTGKALVTFYLGLCFGLNKLQAAKTGLILAQGGEFAFVALGLAQRLGIMGGEVSRVLLTATALSMMLTPFLADAVETVKGLVKRGSVKETEKQKQKEEQMAGPEEDPEMAEITARPEGYVAVVGYGRVGRTVCGMLGKKLIKHVAFDNNADTAEGQRAKGQPVWFGDARSPLLFSLMKIENARAVVFTIDDTRATEGALRTLRKARPDLPIFVRAKNKAQAARFRSKFGVESFVPTLHSEELAAAVLRQLGIGTEEVLGIVEEERRKAFAEQLALTEEYALVKGTSVQPAPNSLDVDPQELPIL</sequence>
<evidence type="ECO:0000256" key="3">
    <source>
        <dbReference type="ARBA" id="ARBA00022449"/>
    </source>
</evidence>
<evidence type="ECO:0000313" key="14">
    <source>
        <dbReference type="EMBL" id="CEM11441.1"/>
    </source>
</evidence>
<proteinExistence type="predicted"/>
<keyword evidence="6" id="KW-0630">Potassium</keyword>
<dbReference type="EMBL" id="CDMZ01000307">
    <property type="protein sequence ID" value="CEM11441.1"/>
    <property type="molecule type" value="Genomic_DNA"/>
</dbReference>
<name>A0A0G4FE38_9ALVE</name>
<dbReference type="Gene3D" id="1.20.1530.20">
    <property type="match status" value="1"/>
</dbReference>
<dbReference type="Pfam" id="PF02254">
    <property type="entry name" value="TrkA_N"/>
    <property type="match status" value="1"/>
</dbReference>
<dbReference type="GO" id="GO:0006813">
    <property type="term" value="P:potassium ion transport"/>
    <property type="evidence" value="ECO:0007669"/>
    <property type="project" value="UniProtKB-KW"/>
</dbReference>
<evidence type="ECO:0000256" key="6">
    <source>
        <dbReference type="ARBA" id="ARBA00022958"/>
    </source>
</evidence>
<dbReference type="Pfam" id="PF00999">
    <property type="entry name" value="Na_H_Exchanger"/>
    <property type="match status" value="1"/>
</dbReference>
<keyword evidence="5 11" id="KW-0812">Transmembrane</keyword>
<evidence type="ECO:0000256" key="10">
    <source>
        <dbReference type="SAM" id="MobiDB-lite"/>
    </source>
</evidence>
<gene>
    <name evidence="14" type="ORF">Cvel_16549</name>
</gene>
<feature type="domain" description="Cation/H+ exchanger transmembrane" evidence="12">
    <location>
        <begin position="183"/>
        <end position="545"/>
    </location>
</feature>
<evidence type="ECO:0000256" key="9">
    <source>
        <dbReference type="ARBA" id="ARBA00023136"/>
    </source>
</evidence>
<accession>A0A0G4FE38</accession>
<dbReference type="PANTHER" id="PTHR46157">
    <property type="entry name" value="K(+) EFFLUX ANTIPORTER 3, CHLOROPLASTIC"/>
    <property type="match status" value="1"/>
</dbReference>
<feature type="transmembrane region" description="Helical" evidence="11">
    <location>
        <begin position="124"/>
        <end position="143"/>
    </location>
</feature>
<dbReference type="InterPro" id="IPR006153">
    <property type="entry name" value="Cation/H_exchanger_TM"/>
</dbReference>
<evidence type="ECO:0000256" key="11">
    <source>
        <dbReference type="SAM" id="Phobius"/>
    </source>
</evidence>
<reference evidence="14" key="1">
    <citation type="submission" date="2014-11" db="EMBL/GenBank/DDBJ databases">
        <authorList>
            <person name="Otto D Thomas"/>
            <person name="Naeem Raeece"/>
        </authorList>
    </citation>
    <scope>NUCLEOTIDE SEQUENCE</scope>
</reference>
<organism evidence="14">
    <name type="scientific">Chromera velia CCMP2878</name>
    <dbReference type="NCBI Taxonomy" id="1169474"/>
    <lineage>
        <taxon>Eukaryota</taxon>
        <taxon>Sar</taxon>
        <taxon>Alveolata</taxon>
        <taxon>Colpodellida</taxon>
        <taxon>Chromeraceae</taxon>
        <taxon>Chromera</taxon>
    </lineage>
</organism>
<feature type="compositionally biased region" description="Low complexity" evidence="10">
    <location>
        <begin position="89"/>
        <end position="99"/>
    </location>
</feature>
<dbReference type="GO" id="GO:0015297">
    <property type="term" value="F:antiporter activity"/>
    <property type="evidence" value="ECO:0007669"/>
    <property type="project" value="UniProtKB-KW"/>
</dbReference>
<feature type="transmembrane region" description="Helical" evidence="11">
    <location>
        <begin position="348"/>
        <end position="369"/>
    </location>
</feature>
<evidence type="ECO:0000256" key="8">
    <source>
        <dbReference type="ARBA" id="ARBA00023065"/>
    </source>
</evidence>
<feature type="transmembrane region" description="Helical" evidence="11">
    <location>
        <begin position="499"/>
        <end position="517"/>
    </location>
</feature>
<evidence type="ECO:0000259" key="13">
    <source>
        <dbReference type="Pfam" id="PF02254"/>
    </source>
</evidence>
<feature type="compositionally biased region" description="Basic and acidic residues" evidence="10">
    <location>
        <begin position="560"/>
        <end position="573"/>
    </location>
</feature>
<keyword evidence="2" id="KW-0813">Transport</keyword>
<evidence type="ECO:0000256" key="4">
    <source>
        <dbReference type="ARBA" id="ARBA00022538"/>
    </source>
</evidence>
<keyword evidence="7 11" id="KW-1133">Transmembrane helix</keyword>
<dbReference type="Gene3D" id="3.40.50.720">
    <property type="entry name" value="NAD(P)-binding Rossmann-like Domain"/>
    <property type="match status" value="1"/>
</dbReference>
<evidence type="ECO:0000256" key="2">
    <source>
        <dbReference type="ARBA" id="ARBA00022448"/>
    </source>
</evidence>
<feature type="transmembrane region" description="Helical" evidence="11">
    <location>
        <begin position="319"/>
        <end position="342"/>
    </location>
</feature>
<dbReference type="AlphaFoldDB" id="A0A0G4FE38"/>
<feature type="transmembrane region" description="Helical" evidence="11">
    <location>
        <begin position="288"/>
        <end position="307"/>
    </location>
</feature>
<evidence type="ECO:0000259" key="12">
    <source>
        <dbReference type="Pfam" id="PF00999"/>
    </source>
</evidence>
<comment type="subcellular location">
    <subcellularLocation>
        <location evidence="1">Membrane</location>
        <topology evidence="1">Multi-pass membrane protein</topology>
    </subcellularLocation>
</comment>